<feature type="compositionally biased region" description="Polar residues" evidence="1">
    <location>
        <begin position="271"/>
        <end position="280"/>
    </location>
</feature>
<feature type="compositionally biased region" description="Polar residues" evidence="1">
    <location>
        <begin position="178"/>
        <end position="189"/>
    </location>
</feature>
<feature type="region of interest" description="Disordered" evidence="1">
    <location>
        <begin position="505"/>
        <end position="532"/>
    </location>
</feature>
<reference evidence="2 3" key="1">
    <citation type="submission" date="2024-10" db="EMBL/GenBank/DDBJ databases">
        <title>Updated reference genomes for cyclostephanoid diatoms.</title>
        <authorList>
            <person name="Roberts W.R."/>
            <person name="Alverson A.J."/>
        </authorList>
    </citation>
    <scope>NUCLEOTIDE SEQUENCE [LARGE SCALE GENOMIC DNA]</scope>
    <source>
        <strain evidence="2 3">AJA228-03</strain>
    </source>
</reference>
<keyword evidence="3" id="KW-1185">Reference proteome</keyword>
<feature type="region of interest" description="Disordered" evidence="1">
    <location>
        <begin position="68"/>
        <end position="140"/>
    </location>
</feature>
<feature type="region of interest" description="Disordered" evidence="1">
    <location>
        <begin position="428"/>
        <end position="452"/>
    </location>
</feature>
<dbReference type="Proteomes" id="UP001530377">
    <property type="component" value="Unassembled WGS sequence"/>
</dbReference>
<gene>
    <name evidence="2" type="ORF">ACHAXA_009404</name>
</gene>
<organism evidence="2 3">
    <name type="scientific">Cyclostephanos tholiformis</name>
    <dbReference type="NCBI Taxonomy" id="382380"/>
    <lineage>
        <taxon>Eukaryota</taxon>
        <taxon>Sar</taxon>
        <taxon>Stramenopiles</taxon>
        <taxon>Ochrophyta</taxon>
        <taxon>Bacillariophyta</taxon>
        <taxon>Coscinodiscophyceae</taxon>
        <taxon>Thalassiosirophycidae</taxon>
        <taxon>Stephanodiscales</taxon>
        <taxon>Stephanodiscaceae</taxon>
        <taxon>Cyclostephanos</taxon>
    </lineage>
</organism>
<feature type="region of interest" description="Disordered" evidence="1">
    <location>
        <begin position="792"/>
        <end position="839"/>
    </location>
</feature>
<evidence type="ECO:0000313" key="3">
    <source>
        <dbReference type="Proteomes" id="UP001530377"/>
    </source>
</evidence>
<protein>
    <submittedName>
        <fullName evidence="2">Uncharacterized protein</fullName>
    </submittedName>
</protein>
<feature type="compositionally biased region" description="Pro residues" evidence="1">
    <location>
        <begin position="20"/>
        <end position="30"/>
    </location>
</feature>
<name>A0ABD3R9M4_9STRA</name>
<feature type="region of interest" description="Disordered" evidence="1">
    <location>
        <begin position="174"/>
        <end position="366"/>
    </location>
</feature>
<feature type="compositionally biased region" description="Polar residues" evidence="1">
    <location>
        <begin position="341"/>
        <end position="362"/>
    </location>
</feature>
<comment type="caution">
    <text evidence="2">The sequence shown here is derived from an EMBL/GenBank/DDBJ whole genome shotgun (WGS) entry which is preliminary data.</text>
</comment>
<feature type="compositionally biased region" description="Basic and acidic residues" evidence="1">
    <location>
        <begin position="124"/>
        <end position="135"/>
    </location>
</feature>
<sequence length="839" mass="89921">MPGEGELAALFARRMERGPLLPPTAAPPPKPKSELAALFARRMEGGPLLPPITAPPPSSKSELAAVLERRAAGGSIPAPSPVPPQAEGNAPGRIVSLSSPPAIPTRKTISTPPRTPVASPLPRESTRDTPVEEPVRIVSTAENEELRAKFDERNLEAGIPTPALLANVRNNLKKPGSATATSVKSSSLPAFSHHDENSPPCPVYQLVKRTSFPKAQVEGEQKSHKSHPHPTNSAASMIDVTVKEKAESPVSKPCSSSDVDMPLDEKAPSEPSDNNKTNSFARDRSNSDSQHSLSARRRRIVASRSSADSAASGTYTSDLNNSSIATSASDRREKMIAKVRASQSSVTDDCKNISNQSQQNDGADSPVDVFIVSPKRDEFEVLFAEHDFKETSFIGTFPNEANSWDSISKEIHILNDAQLNESNITAGSPGASTATLPTNNVEPRVKNTSSMRQPIHSATENGKINWTTPEKTRIQNASTPKIRGNGSHRRENYYNKEAGGSKKLQSFQLSQHHKSMPSFREQRGKETEDENLPGEQMSIPHNFAPPYQFRQSPSQLSQMSGITTPSCFPQESIYFAPSSAPSNLHMQLPMLFGSPIPESCSASSSFVDPGNNMGSGNIGGPGAGLSAFSSGMEVENRRLRELLGIMTQKLEEKDAIVSQLMKRIGDLEAMNSNTARPALVNCSLSMDQSPRLTSLSVSSDLLSPGARSAGNTSDPYTVKSLSTLVKSTSSVNSESACLAEPSLYYHSPQQPCDSFAQASPQQLANYGLQNSASKKSTPSPSIATTISTASITTAKSSESGTPIRSNIRSKAASGARRRSSLRRNGSGTSRLSDERKFVC</sequence>
<evidence type="ECO:0000313" key="2">
    <source>
        <dbReference type="EMBL" id="KAL3809710.1"/>
    </source>
</evidence>
<feature type="compositionally biased region" description="Polar residues" evidence="1">
    <location>
        <begin position="313"/>
        <end position="328"/>
    </location>
</feature>
<accession>A0ABD3R9M4</accession>
<dbReference type="EMBL" id="JALLPB020000385">
    <property type="protein sequence ID" value="KAL3809710.1"/>
    <property type="molecule type" value="Genomic_DNA"/>
</dbReference>
<dbReference type="AlphaFoldDB" id="A0ABD3R9M4"/>
<feature type="compositionally biased region" description="Low complexity" evidence="1">
    <location>
        <begin position="302"/>
        <end position="312"/>
    </location>
</feature>
<proteinExistence type="predicted"/>
<evidence type="ECO:0000256" key="1">
    <source>
        <dbReference type="SAM" id="MobiDB-lite"/>
    </source>
</evidence>
<feature type="region of interest" description="Disordered" evidence="1">
    <location>
        <begin position="13"/>
        <end position="34"/>
    </location>
</feature>